<accession>A0A9D1MFD4</accession>
<sequence length="385" mass="44762">MKIDVSFWNYTRQNACRTSPREIVKEWKELGITTGFSFRYDPEEDSREEMIALIGECEKNGLDLIVYDLRVYSPPDNFDEREYAARVRAAVEDFGGFPAVTGFYLGDEPRKAQFPNYRRAIEIFRSLTDKLPFMNFSWCDAHLKDFPGREEYAAYLAEFVRETGLKLVSNDRYSCLHARDYEPGFRETGIDKYFADLNLFRGVATACGTKYWTSLCSVGHWMYRAPGEADIRWQIHTALAHGAEGIQWFFLYQHRFADDYCSYPVDIYGKRNAVFGFISHYCRALNDYTAKLLGDFSFRRVWHTGKSYGKTPLLRRGDADVFIYSDHGQNGILSEFGKGDERKYLVVNNDQEYPEVYFIEDKEGKKYHVWLPAGGAHVVDPQRMV</sequence>
<protein>
    <submittedName>
        <fullName evidence="1">Uncharacterized protein</fullName>
    </submittedName>
</protein>
<name>A0A9D1MFD4_9FIRM</name>
<dbReference type="Gene3D" id="3.20.20.80">
    <property type="entry name" value="Glycosidases"/>
    <property type="match status" value="1"/>
</dbReference>
<dbReference type="EMBL" id="DVMZ01000094">
    <property type="protein sequence ID" value="HIU59159.1"/>
    <property type="molecule type" value="Genomic_DNA"/>
</dbReference>
<dbReference type="Proteomes" id="UP000824081">
    <property type="component" value="Unassembled WGS sequence"/>
</dbReference>
<gene>
    <name evidence="1" type="ORF">IAC57_03555</name>
</gene>
<organism evidence="1 2">
    <name type="scientific">Candidatus Scatosoma pullistercoris</name>
    <dbReference type="NCBI Taxonomy" id="2840934"/>
    <lineage>
        <taxon>Bacteria</taxon>
        <taxon>Bacillati</taxon>
        <taxon>Bacillota</taxon>
        <taxon>Clostridia</taxon>
        <taxon>Candidatus Scatosoma</taxon>
    </lineage>
</organism>
<dbReference type="AlphaFoldDB" id="A0A9D1MFD4"/>
<comment type="caution">
    <text evidence="1">The sequence shown here is derived from an EMBL/GenBank/DDBJ whole genome shotgun (WGS) entry which is preliminary data.</text>
</comment>
<dbReference type="SUPFAM" id="SSF51445">
    <property type="entry name" value="(Trans)glycosidases"/>
    <property type="match status" value="1"/>
</dbReference>
<reference evidence="1" key="1">
    <citation type="submission" date="2020-10" db="EMBL/GenBank/DDBJ databases">
        <authorList>
            <person name="Gilroy R."/>
        </authorList>
    </citation>
    <scope>NUCLEOTIDE SEQUENCE</scope>
    <source>
        <strain evidence="1">11687</strain>
    </source>
</reference>
<reference evidence="1" key="2">
    <citation type="journal article" date="2021" name="PeerJ">
        <title>Extensive microbial diversity within the chicken gut microbiome revealed by metagenomics and culture.</title>
        <authorList>
            <person name="Gilroy R."/>
            <person name="Ravi A."/>
            <person name="Getino M."/>
            <person name="Pursley I."/>
            <person name="Horton D.L."/>
            <person name="Alikhan N.F."/>
            <person name="Baker D."/>
            <person name="Gharbi K."/>
            <person name="Hall N."/>
            <person name="Watson M."/>
            <person name="Adriaenssens E.M."/>
            <person name="Foster-Nyarko E."/>
            <person name="Jarju S."/>
            <person name="Secka A."/>
            <person name="Antonio M."/>
            <person name="Oren A."/>
            <person name="Chaudhuri R.R."/>
            <person name="La Ragione R."/>
            <person name="Hildebrand F."/>
            <person name="Pallen M.J."/>
        </authorList>
    </citation>
    <scope>NUCLEOTIDE SEQUENCE</scope>
    <source>
        <strain evidence="1">11687</strain>
    </source>
</reference>
<dbReference type="InterPro" id="IPR017853">
    <property type="entry name" value="GH"/>
</dbReference>
<evidence type="ECO:0000313" key="2">
    <source>
        <dbReference type="Proteomes" id="UP000824081"/>
    </source>
</evidence>
<evidence type="ECO:0000313" key="1">
    <source>
        <dbReference type="EMBL" id="HIU59159.1"/>
    </source>
</evidence>
<proteinExistence type="predicted"/>